<sequence>MTRERAGLAAATRFRLDPDTAAESAAPRHSLMPRAILRGYELTEPEQAHAVRLLGRVIHGRISLEATGGFSHGVSATQDSWIRSLDRLDALLRNGPAS</sequence>
<dbReference type="Proteomes" id="UP000218944">
    <property type="component" value="Unassembled WGS sequence"/>
</dbReference>
<evidence type="ECO:0000256" key="2">
    <source>
        <dbReference type="ARBA" id="ARBA00023163"/>
    </source>
</evidence>
<dbReference type="EMBL" id="NSJV01000558">
    <property type="protein sequence ID" value="PAU45524.1"/>
    <property type="molecule type" value="Genomic_DNA"/>
</dbReference>
<keyword evidence="1" id="KW-0805">Transcription regulation</keyword>
<dbReference type="InterPro" id="IPR025996">
    <property type="entry name" value="MT1864/Rv1816-like_C"/>
</dbReference>
<name>A0A2A2D1W8_9ACTN</name>
<accession>A0A2A2D1W8</accession>
<reference evidence="4 5" key="1">
    <citation type="submission" date="2017-08" db="EMBL/GenBank/DDBJ databases">
        <title>Genome sequence of Streptomyces albireticuli NRRL B-1670.</title>
        <authorList>
            <person name="Graham D.E."/>
            <person name="Mahan K.M."/>
            <person name="Klingeman D.M."/>
            <person name="Hettich R.L."/>
            <person name="Parry R.J."/>
            <person name="Spain J.C."/>
        </authorList>
    </citation>
    <scope>NUCLEOTIDE SEQUENCE [LARGE SCALE GENOMIC DNA]</scope>
    <source>
        <strain evidence="4 5">NRRL B-1670</strain>
    </source>
</reference>
<dbReference type="Gene3D" id="1.10.357.10">
    <property type="entry name" value="Tetracycline Repressor, domain 2"/>
    <property type="match status" value="1"/>
</dbReference>
<protein>
    <recommendedName>
        <fullName evidence="3">HTH-type transcriptional regulator MT1864/Rv1816-like C-terminal domain-containing protein</fullName>
    </recommendedName>
</protein>
<feature type="domain" description="HTH-type transcriptional regulator MT1864/Rv1816-like C-terminal" evidence="3">
    <location>
        <begin position="14"/>
        <end position="88"/>
    </location>
</feature>
<proteinExistence type="predicted"/>
<evidence type="ECO:0000259" key="3">
    <source>
        <dbReference type="Pfam" id="PF13305"/>
    </source>
</evidence>
<evidence type="ECO:0000313" key="4">
    <source>
        <dbReference type="EMBL" id="PAU45524.1"/>
    </source>
</evidence>
<evidence type="ECO:0000256" key="1">
    <source>
        <dbReference type="ARBA" id="ARBA00023015"/>
    </source>
</evidence>
<keyword evidence="2" id="KW-0804">Transcription</keyword>
<dbReference type="AlphaFoldDB" id="A0A2A2D1W8"/>
<gene>
    <name evidence="4" type="ORF">CK936_28830</name>
</gene>
<evidence type="ECO:0000313" key="5">
    <source>
        <dbReference type="Proteomes" id="UP000218944"/>
    </source>
</evidence>
<dbReference type="Pfam" id="PF13305">
    <property type="entry name" value="TetR_C_33"/>
    <property type="match status" value="1"/>
</dbReference>
<keyword evidence="5" id="KW-1185">Reference proteome</keyword>
<comment type="caution">
    <text evidence="4">The sequence shown here is derived from an EMBL/GenBank/DDBJ whole genome shotgun (WGS) entry which is preliminary data.</text>
</comment>
<organism evidence="4 5">
    <name type="scientific">Streptomyces albireticuli</name>
    <dbReference type="NCBI Taxonomy" id="1940"/>
    <lineage>
        <taxon>Bacteria</taxon>
        <taxon>Bacillati</taxon>
        <taxon>Actinomycetota</taxon>
        <taxon>Actinomycetes</taxon>
        <taxon>Kitasatosporales</taxon>
        <taxon>Streptomycetaceae</taxon>
        <taxon>Streptomyces</taxon>
    </lineage>
</organism>